<dbReference type="Proteomes" id="UP000178577">
    <property type="component" value="Unassembled WGS sequence"/>
</dbReference>
<dbReference type="GO" id="GO:0000271">
    <property type="term" value="P:polysaccharide biosynthetic process"/>
    <property type="evidence" value="ECO:0007669"/>
    <property type="project" value="TreeGrafter"/>
</dbReference>
<sequence>MIPVIDLKITEKQNRAIKKRVSKVIDSRSYILGKELDAFEKEFAKITKVKKAIGVGNGTDALRLSLRALGIGAGDKVLTVSLTSPFTAIAIIEEGAVPVFCDVDENTWTIDPRDIIKRIDKKVKAIIPVHLYGNPSDMKSINKIAKKFNLKVVEDACQAHLAQIDNILVGNWGDAAAFSFYPTKNLGAMGDAGAVVTNNGQLAKHIRILRHGGQTKRFWHAYSGFNSRLDEIQAAVLRVKLKSLKKHNTSRSKIARTYKQELANLPISFQQAVIGGKSANHLFVIRVKQRDKLHKYLLQNGVASDIYYPYPVHVQPAFKKFSSGSLPITEKLTKELLALPFYPNLSAPDQKRVIRAIKSFFKNN</sequence>
<evidence type="ECO:0000313" key="6">
    <source>
        <dbReference type="EMBL" id="OGD87328.1"/>
    </source>
</evidence>
<proteinExistence type="inferred from homology"/>
<dbReference type="Gene3D" id="3.40.640.10">
    <property type="entry name" value="Type I PLP-dependent aspartate aminotransferase-like (Major domain)"/>
    <property type="match status" value="1"/>
</dbReference>
<evidence type="ECO:0000313" key="7">
    <source>
        <dbReference type="Proteomes" id="UP000178577"/>
    </source>
</evidence>
<evidence type="ECO:0000256" key="4">
    <source>
        <dbReference type="PIRSR" id="PIRSR000390-2"/>
    </source>
</evidence>
<accession>A0A1F5G659</accession>
<dbReference type="PIRSF" id="PIRSF000390">
    <property type="entry name" value="PLP_StrS"/>
    <property type="match status" value="1"/>
</dbReference>
<dbReference type="GO" id="GO:0030170">
    <property type="term" value="F:pyridoxal phosphate binding"/>
    <property type="evidence" value="ECO:0007669"/>
    <property type="project" value="TreeGrafter"/>
</dbReference>
<evidence type="ECO:0000256" key="3">
    <source>
        <dbReference type="PIRSR" id="PIRSR000390-1"/>
    </source>
</evidence>
<evidence type="ECO:0008006" key="8">
    <source>
        <dbReference type="Google" id="ProtNLM"/>
    </source>
</evidence>
<dbReference type="PANTHER" id="PTHR30244:SF36">
    <property type="entry name" value="3-OXO-GLUCOSE-6-PHOSPHATE:GLUTAMATE AMINOTRANSFERASE"/>
    <property type="match status" value="1"/>
</dbReference>
<dbReference type="EMBL" id="MFAY01000061">
    <property type="protein sequence ID" value="OGD87328.1"/>
    <property type="molecule type" value="Genomic_DNA"/>
</dbReference>
<organism evidence="6 7">
    <name type="scientific">Candidatus Curtissbacteria bacterium RIFCSPHIGHO2_01_FULL_40_12</name>
    <dbReference type="NCBI Taxonomy" id="1797710"/>
    <lineage>
        <taxon>Bacteria</taxon>
        <taxon>Candidatus Curtissiibacteriota</taxon>
    </lineage>
</organism>
<dbReference type="InterPro" id="IPR015422">
    <property type="entry name" value="PyrdxlP-dep_Trfase_small"/>
</dbReference>
<feature type="active site" description="Proton acceptor" evidence="3">
    <location>
        <position position="184"/>
    </location>
</feature>
<dbReference type="Pfam" id="PF01041">
    <property type="entry name" value="DegT_DnrJ_EryC1"/>
    <property type="match status" value="1"/>
</dbReference>
<dbReference type="InterPro" id="IPR000653">
    <property type="entry name" value="DegT/StrS_aminotransferase"/>
</dbReference>
<name>A0A1F5G659_9BACT</name>
<dbReference type="AlphaFoldDB" id="A0A1F5G659"/>
<gene>
    <name evidence="6" type="ORF">A2693_03290</name>
</gene>
<dbReference type="InterPro" id="IPR015421">
    <property type="entry name" value="PyrdxlP-dep_Trfase_major"/>
</dbReference>
<dbReference type="InterPro" id="IPR015424">
    <property type="entry name" value="PyrdxlP-dep_Trfase"/>
</dbReference>
<feature type="modified residue" description="N6-(pyridoxal phosphate)lysine" evidence="4">
    <location>
        <position position="184"/>
    </location>
</feature>
<dbReference type="GO" id="GO:0008483">
    <property type="term" value="F:transaminase activity"/>
    <property type="evidence" value="ECO:0007669"/>
    <property type="project" value="TreeGrafter"/>
</dbReference>
<dbReference type="PANTHER" id="PTHR30244">
    <property type="entry name" value="TRANSAMINASE"/>
    <property type="match status" value="1"/>
</dbReference>
<comment type="similarity">
    <text evidence="2 5">Belongs to the DegT/DnrJ/EryC1 family.</text>
</comment>
<dbReference type="SUPFAM" id="SSF53383">
    <property type="entry name" value="PLP-dependent transferases"/>
    <property type="match status" value="1"/>
</dbReference>
<comment type="caution">
    <text evidence="6">The sequence shown here is derived from an EMBL/GenBank/DDBJ whole genome shotgun (WGS) entry which is preliminary data.</text>
</comment>
<dbReference type="CDD" id="cd00616">
    <property type="entry name" value="AHBA_syn"/>
    <property type="match status" value="1"/>
</dbReference>
<evidence type="ECO:0000256" key="5">
    <source>
        <dbReference type="RuleBase" id="RU004508"/>
    </source>
</evidence>
<reference evidence="6 7" key="1">
    <citation type="journal article" date="2016" name="Nat. Commun.">
        <title>Thousands of microbial genomes shed light on interconnected biogeochemical processes in an aquifer system.</title>
        <authorList>
            <person name="Anantharaman K."/>
            <person name="Brown C.T."/>
            <person name="Hug L.A."/>
            <person name="Sharon I."/>
            <person name="Castelle C.J."/>
            <person name="Probst A.J."/>
            <person name="Thomas B.C."/>
            <person name="Singh A."/>
            <person name="Wilkins M.J."/>
            <person name="Karaoz U."/>
            <person name="Brodie E.L."/>
            <person name="Williams K.H."/>
            <person name="Hubbard S.S."/>
            <person name="Banfield J.F."/>
        </authorList>
    </citation>
    <scope>NUCLEOTIDE SEQUENCE [LARGE SCALE GENOMIC DNA]</scope>
</reference>
<protein>
    <recommendedName>
        <fullName evidence="8">Erythromycin biosynthesis sensory transduction protein eryC1</fullName>
    </recommendedName>
</protein>
<evidence type="ECO:0000256" key="2">
    <source>
        <dbReference type="ARBA" id="ARBA00037999"/>
    </source>
</evidence>
<dbReference type="Gene3D" id="3.90.1150.10">
    <property type="entry name" value="Aspartate Aminotransferase, domain 1"/>
    <property type="match status" value="1"/>
</dbReference>
<keyword evidence="1 4" id="KW-0663">Pyridoxal phosphate</keyword>
<evidence type="ECO:0000256" key="1">
    <source>
        <dbReference type="ARBA" id="ARBA00022898"/>
    </source>
</evidence>